<proteinExistence type="predicted"/>
<name>A0AAQ3UIZ1_PASNO</name>
<keyword evidence="2" id="KW-1185">Reference proteome</keyword>
<protein>
    <submittedName>
        <fullName evidence="1">Uncharacterized protein</fullName>
    </submittedName>
</protein>
<sequence>MCWMLCHKGGNADFDFGPNRELVGDVVGHIVASSRLQLDPASKFDPPQALDVKYVKDYKISSSLGPLRRFQKV</sequence>
<organism evidence="1 2">
    <name type="scientific">Paspalum notatum var. saurae</name>
    <dbReference type="NCBI Taxonomy" id="547442"/>
    <lineage>
        <taxon>Eukaryota</taxon>
        <taxon>Viridiplantae</taxon>
        <taxon>Streptophyta</taxon>
        <taxon>Embryophyta</taxon>
        <taxon>Tracheophyta</taxon>
        <taxon>Spermatophyta</taxon>
        <taxon>Magnoliopsida</taxon>
        <taxon>Liliopsida</taxon>
        <taxon>Poales</taxon>
        <taxon>Poaceae</taxon>
        <taxon>PACMAD clade</taxon>
        <taxon>Panicoideae</taxon>
        <taxon>Andropogonodae</taxon>
        <taxon>Paspaleae</taxon>
        <taxon>Paspalinae</taxon>
        <taxon>Paspalum</taxon>
    </lineage>
</organism>
<dbReference type="EMBL" id="CP144752">
    <property type="protein sequence ID" value="WVZ89994.1"/>
    <property type="molecule type" value="Genomic_DNA"/>
</dbReference>
<dbReference type="AlphaFoldDB" id="A0AAQ3UIZ1"/>
<reference evidence="1 2" key="1">
    <citation type="submission" date="2024-02" db="EMBL/GenBank/DDBJ databases">
        <title>High-quality chromosome-scale genome assembly of Pensacola bahiagrass (Paspalum notatum Flugge var. saurae).</title>
        <authorList>
            <person name="Vega J.M."/>
            <person name="Podio M."/>
            <person name="Orjuela J."/>
            <person name="Siena L.A."/>
            <person name="Pessino S.C."/>
            <person name="Combes M.C."/>
            <person name="Mariac C."/>
            <person name="Albertini E."/>
            <person name="Pupilli F."/>
            <person name="Ortiz J.P.A."/>
            <person name="Leblanc O."/>
        </authorList>
    </citation>
    <scope>NUCLEOTIDE SEQUENCE [LARGE SCALE GENOMIC DNA]</scope>
    <source>
        <strain evidence="1">R1</strain>
        <tissue evidence="1">Leaf</tissue>
    </source>
</reference>
<accession>A0AAQ3UIZ1</accession>
<gene>
    <name evidence="1" type="ORF">U9M48_036332</name>
</gene>
<evidence type="ECO:0000313" key="2">
    <source>
        <dbReference type="Proteomes" id="UP001341281"/>
    </source>
</evidence>
<evidence type="ECO:0000313" key="1">
    <source>
        <dbReference type="EMBL" id="WVZ89994.1"/>
    </source>
</evidence>
<dbReference type="Proteomes" id="UP001341281">
    <property type="component" value="Chromosome 08"/>
</dbReference>